<reference evidence="1" key="1">
    <citation type="journal article" date="2023" name="IMA Fungus">
        <title>Comparative genomic study of the Penicillium genus elucidates a diverse pangenome and 15 lateral gene transfer events.</title>
        <authorList>
            <person name="Petersen C."/>
            <person name="Sorensen T."/>
            <person name="Nielsen M.R."/>
            <person name="Sondergaard T.E."/>
            <person name="Sorensen J.L."/>
            <person name="Fitzpatrick D.A."/>
            <person name="Frisvad J.C."/>
            <person name="Nielsen K.L."/>
        </authorList>
    </citation>
    <scope>NUCLEOTIDE SEQUENCE</scope>
    <source>
        <strain evidence="1">IBT 17514</strain>
    </source>
</reference>
<name>A0AAD6MZA1_9EURO</name>
<sequence>MATSRVIPEIMAQFKDSFLLEIRATDEDVRMYIDGHMSQLRPFVRDNSQLQEEVKNAISDAVDEMFLLAQIYLAFLEDKLTRNDI</sequence>
<comment type="caution">
    <text evidence="1">The sequence shown here is derived from an EMBL/GenBank/DDBJ whole genome shotgun (WGS) entry which is preliminary data.</text>
</comment>
<protein>
    <submittedName>
        <fullName evidence="1">Uncharacterized protein</fullName>
    </submittedName>
</protein>
<dbReference type="Proteomes" id="UP001215712">
    <property type="component" value="Unassembled WGS sequence"/>
</dbReference>
<organism evidence="1 2">
    <name type="scientific">Penicillium malachiteum</name>
    <dbReference type="NCBI Taxonomy" id="1324776"/>
    <lineage>
        <taxon>Eukaryota</taxon>
        <taxon>Fungi</taxon>
        <taxon>Dikarya</taxon>
        <taxon>Ascomycota</taxon>
        <taxon>Pezizomycotina</taxon>
        <taxon>Eurotiomycetes</taxon>
        <taxon>Eurotiomycetidae</taxon>
        <taxon>Eurotiales</taxon>
        <taxon>Aspergillaceae</taxon>
        <taxon>Penicillium</taxon>
    </lineage>
</organism>
<dbReference type="AlphaFoldDB" id="A0AAD6MZA1"/>
<evidence type="ECO:0000313" key="2">
    <source>
        <dbReference type="Proteomes" id="UP001215712"/>
    </source>
</evidence>
<accession>A0AAD6MZA1</accession>
<reference evidence="1" key="2">
    <citation type="submission" date="2023-01" db="EMBL/GenBank/DDBJ databases">
        <authorList>
            <person name="Petersen C."/>
        </authorList>
    </citation>
    <scope>NUCLEOTIDE SEQUENCE</scope>
    <source>
        <strain evidence="1">IBT 17514</strain>
    </source>
</reference>
<evidence type="ECO:0000313" key="1">
    <source>
        <dbReference type="EMBL" id="KAJ5734428.1"/>
    </source>
</evidence>
<dbReference type="EMBL" id="JAQJAN010000003">
    <property type="protein sequence ID" value="KAJ5734428.1"/>
    <property type="molecule type" value="Genomic_DNA"/>
</dbReference>
<gene>
    <name evidence="1" type="ORF">N7493_003214</name>
</gene>
<proteinExistence type="predicted"/>
<keyword evidence="2" id="KW-1185">Reference proteome</keyword>